<organism evidence="1">
    <name type="scientific">marine metagenome</name>
    <dbReference type="NCBI Taxonomy" id="408172"/>
    <lineage>
        <taxon>unclassified sequences</taxon>
        <taxon>metagenomes</taxon>
        <taxon>ecological metagenomes</taxon>
    </lineage>
</organism>
<reference evidence="1" key="1">
    <citation type="submission" date="2018-05" db="EMBL/GenBank/DDBJ databases">
        <authorList>
            <person name="Lanie J.A."/>
            <person name="Ng W.-L."/>
            <person name="Kazmierczak K.M."/>
            <person name="Andrzejewski T.M."/>
            <person name="Davidsen T.M."/>
            <person name="Wayne K.J."/>
            <person name="Tettelin H."/>
            <person name="Glass J.I."/>
            <person name="Rusch D."/>
            <person name="Podicherti R."/>
            <person name="Tsui H.-C.T."/>
            <person name="Winkler M.E."/>
        </authorList>
    </citation>
    <scope>NUCLEOTIDE SEQUENCE</scope>
</reference>
<dbReference type="GO" id="GO:0030246">
    <property type="term" value="F:carbohydrate binding"/>
    <property type="evidence" value="ECO:0007669"/>
    <property type="project" value="InterPro"/>
</dbReference>
<evidence type="ECO:0000313" key="1">
    <source>
        <dbReference type="EMBL" id="SVD06303.1"/>
    </source>
</evidence>
<dbReference type="SUPFAM" id="SSF49452">
    <property type="entry name" value="Starch-binding domain-like"/>
    <property type="match status" value="2"/>
</dbReference>
<accession>A0A382S8V3</accession>
<dbReference type="EMBL" id="UINC01127285">
    <property type="protein sequence ID" value="SVD06303.1"/>
    <property type="molecule type" value="Genomic_DNA"/>
</dbReference>
<dbReference type="Gene3D" id="2.60.40.1120">
    <property type="entry name" value="Carboxypeptidase-like, regulatory domain"/>
    <property type="match status" value="1"/>
</dbReference>
<gene>
    <name evidence="1" type="ORF">METZ01_LOCUS359157</name>
</gene>
<name>A0A382S8V3_9ZZZZ</name>
<dbReference type="Pfam" id="PF13620">
    <property type="entry name" value="CarboxypepD_reg"/>
    <property type="match status" value="1"/>
</dbReference>
<feature type="non-terminal residue" evidence="1">
    <location>
        <position position="313"/>
    </location>
</feature>
<sequence length="313" mass="33070">YNCGVAHDPGDYRTVGTSFEIAGLGGNSSLEDALEGIIDFFEIGKPPGFIEGTVTLNGGMGDVSDVMISTDDGDDTYANNDGSYSLSVQPGTYDVTAHLVGYYDDVTDDVTVNSEQTVNVDFSLDAIPTITVFGQVVEFGTENPLNGATVTLSGYADFGGVTMPSGNFNIAGVFSGQTYDVVVAYGNLETFYTTINVGDSNYDMGVITLSEFVYPPTDLTAQIVNYNDVILNWHSPTGEGGGGGGDDGEFMMALLLDNFPNETTWDLTGPGGLVDGGGPYDNPGDVIEYTNVLEPGDYTWTIYDSYGDGICCL</sequence>
<feature type="non-terminal residue" evidence="1">
    <location>
        <position position="1"/>
    </location>
</feature>
<protein>
    <submittedName>
        <fullName evidence="1">Uncharacterized protein</fullName>
    </submittedName>
</protein>
<dbReference type="AlphaFoldDB" id="A0A382S8V3"/>
<proteinExistence type="predicted"/>
<dbReference type="InterPro" id="IPR013784">
    <property type="entry name" value="Carb-bd-like_fold"/>
</dbReference>